<dbReference type="InterPro" id="IPR020472">
    <property type="entry name" value="WD40_PAC1"/>
</dbReference>
<evidence type="ECO:0000256" key="9">
    <source>
        <dbReference type="ARBA" id="ARBA00023132"/>
    </source>
</evidence>
<dbReference type="OrthoDB" id="5566198at2759"/>
<dbReference type="Gene3D" id="2.130.10.10">
    <property type="entry name" value="YVTN repeat-like/Quinoprotein amine dehydrogenase"/>
    <property type="match status" value="1"/>
</dbReference>
<feature type="region of interest" description="Disordered" evidence="12">
    <location>
        <begin position="326"/>
        <end position="370"/>
    </location>
</feature>
<feature type="repeat" description="WD" evidence="11">
    <location>
        <begin position="54"/>
        <end position="97"/>
    </location>
</feature>
<feature type="repeat" description="WD" evidence="11">
    <location>
        <begin position="368"/>
        <end position="413"/>
    </location>
</feature>
<reference evidence="14" key="1">
    <citation type="journal article" date="2012" name="Proc. Natl. Acad. Sci. U.S.A.">
        <title>Genome sequence of the button mushroom Agaricus bisporus reveals mechanisms governing adaptation to a humic-rich ecological niche.</title>
        <authorList>
            <person name="Morin E."/>
            <person name="Kohler A."/>
            <person name="Baker A.R."/>
            <person name="Foulongne-Oriol M."/>
            <person name="Lombard V."/>
            <person name="Nagy L.G."/>
            <person name="Ohm R.A."/>
            <person name="Patyshakuliyeva A."/>
            <person name="Brun A."/>
            <person name="Aerts A.L."/>
            <person name="Bailey A.M."/>
            <person name="Billette C."/>
            <person name="Coutinho P.M."/>
            <person name="Deakin G."/>
            <person name="Doddapaneni H."/>
            <person name="Floudas D."/>
            <person name="Grimwood J."/>
            <person name="Hilden K."/>
            <person name="Kuees U."/>
            <person name="LaButti K.M."/>
            <person name="Lapidus A."/>
            <person name="Lindquist E.A."/>
            <person name="Lucas S.M."/>
            <person name="Murat C."/>
            <person name="Riley R.W."/>
            <person name="Salamov A.A."/>
            <person name="Schmutz J."/>
            <person name="Subramanian V."/>
            <person name="Woesten H.A.B."/>
            <person name="Xu J."/>
            <person name="Eastwood D.C."/>
            <person name="Foster G.D."/>
            <person name="Sonnenberg A.S."/>
            <person name="Cullen D."/>
            <person name="de Vries R.P."/>
            <person name="Lundell T."/>
            <person name="Hibbett D.S."/>
            <person name="Henrissat B."/>
            <person name="Burton K.S."/>
            <person name="Kerrigan R.W."/>
            <person name="Challen M.P."/>
            <person name="Grigoriev I.V."/>
            <person name="Martin F."/>
        </authorList>
    </citation>
    <scope>NUCLEOTIDE SEQUENCE [LARGE SCALE GENOMIC DNA]</scope>
    <source>
        <strain evidence="14">JB137-S8 / ATCC MYA-4627 / FGSC 10392</strain>
    </source>
</reference>
<evidence type="ECO:0000256" key="6">
    <source>
        <dbReference type="ARBA" id="ARBA00022816"/>
    </source>
</evidence>
<dbReference type="PROSITE" id="PS50294">
    <property type="entry name" value="WD_REPEATS_REGION"/>
    <property type="match status" value="1"/>
</dbReference>
<dbReference type="PRINTS" id="PR00320">
    <property type="entry name" value="GPROTEINBRPT"/>
</dbReference>
<keyword evidence="14" id="KW-1185">Reference proteome</keyword>
<evidence type="ECO:0000256" key="8">
    <source>
        <dbReference type="ARBA" id="ARBA00023010"/>
    </source>
</evidence>
<sequence>MQQTGLIQHAHDDLITDTAYDFYGLRLATCGLDQRIKIWQLDESNGSWRVQDEWKAHEAPVSKIHWAHPEFGSVIASCSFDRTAKVWEQASANALLDTQQFPNATADGGVSSQPVSRWLERNVMAESKGTVRDVEFAPHYFGLKLATISTDNVLRVYECVDQSSLTTWQLLLDIDVLNLPTTSSTPTFHSSRQHTIALSTPTQTTATLDLKTSNNFADHAQALSQGLAQNAALNNQAAASRHTINNREADGGWCLSWCKDRYWGEILAVGAATSGVIKIVQLTPSRRHITLLTLDPSPSLASSASIPPTPSITQATNTSNINNISANLPAPGHTTSPLQPFATPTAATASSSLIPAPPSQGPSAERNKEATKSAITSLSWAPSCGRSYHLIATGSRDGTVHIWRVQPGEELDSVGPLTDDGPDLGKDTSETDESRWSVIGVSKVEHKSSVSRVEWNITGTILSSAGNDGRIRLWKAGPEGQWKSAGTIGVEQVEESEADSQRDVDMER</sequence>
<evidence type="ECO:0000256" key="12">
    <source>
        <dbReference type="SAM" id="MobiDB-lite"/>
    </source>
</evidence>
<feature type="repeat" description="WD" evidence="11">
    <location>
        <begin position="8"/>
        <end position="42"/>
    </location>
</feature>
<feature type="compositionally biased region" description="Basic and acidic residues" evidence="12">
    <location>
        <begin position="499"/>
        <end position="508"/>
    </location>
</feature>
<dbReference type="PANTHER" id="PTHR11024">
    <property type="entry name" value="NUCLEAR PORE COMPLEX PROTEIN SEC13 / SEH1 FAMILY MEMBER"/>
    <property type="match status" value="1"/>
</dbReference>
<dbReference type="Pfam" id="PF00400">
    <property type="entry name" value="WD40"/>
    <property type="match status" value="4"/>
</dbReference>
<dbReference type="Proteomes" id="UP000008493">
    <property type="component" value="Unassembled WGS sequence"/>
</dbReference>
<evidence type="ECO:0000313" key="14">
    <source>
        <dbReference type="Proteomes" id="UP000008493"/>
    </source>
</evidence>
<evidence type="ECO:0000313" key="13">
    <source>
        <dbReference type="EMBL" id="EKM76453.1"/>
    </source>
</evidence>
<name>K5X009_AGABU</name>
<keyword evidence="7" id="KW-0653">Protein transport</keyword>
<proteinExistence type="inferred from homology"/>
<dbReference type="EMBL" id="JH971402">
    <property type="protein sequence ID" value="EKM76453.1"/>
    <property type="molecule type" value="Genomic_DNA"/>
</dbReference>
<dbReference type="AlphaFoldDB" id="K5X009"/>
<dbReference type="FunCoup" id="K5X009">
    <property type="interactions" value="695"/>
</dbReference>
<dbReference type="KEGG" id="abp:AGABI1DRAFT78534"/>
<accession>K5X009</accession>
<dbReference type="GO" id="GO:0005198">
    <property type="term" value="F:structural molecule activity"/>
    <property type="evidence" value="ECO:0007669"/>
    <property type="project" value="InterPro"/>
</dbReference>
<evidence type="ECO:0000256" key="2">
    <source>
        <dbReference type="ARBA" id="ARBA00010102"/>
    </source>
</evidence>
<dbReference type="InterPro" id="IPR037363">
    <property type="entry name" value="Sec13/Seh1_fam"/>
</dbReference>
<feature type="region of interest" description="Disordered" evidence="12">
    <location>
        <begin position="411"/>
        <end position="433"/>
    </location>
</feature>
<dbReference type="STRING" id="597362.K5X009"/>
<dbReference type="InterPro" id="IPR001680">
    <property type="entry name" value="WD40_rpt"/>
</dbReference>
<comment type="subcellular location">
    <subcellularLocation>
        <location evidence="1">Nucleus</location>
        <location evidence="1">Nuclear pore complex</location>
    </subcellularLocation>
</comment>
<dbReference type="HOGENOM" id="CLU_032441_1_1_1"/>
<organism evidence="13 14">
    <name type="scientific">Agaricus bisporus var. burnettii (strain JB137-S8 / ATCC MYA-4627 / FGSC 10392)</name>
    <name type="common">White button mushroom</name>
    <dbReference type="NCBI Taxonomy" id="597362"/>
    <lineage>
        <taxon>Eukaryota</taxon>
        <taxon>Fungi</taxon>
        <taxon>Dikarya</taxon>
        <taxon>Basidiomycota</taxon>
        <taxon>Agaricomycotina</taxon>
        <taxon>Agaricomycetes</taxon>
        <taxon>Agaricomycetidae</taxon>
        <taxon>Agaricales</taxon>
        <taxon>Agaricineae</taxon>
        <taxon>Agaricaceae</taxon>
        <taxon>Agaricus</taxon>
    </lineage>
</organism>
<feature type="compositionally biased region" description="Basic and acidic residues" evidence="12">
    <location>
        <begin position="423"/>
        <end position="433"/>
    </location>
</feature>
<dbReference type="InterPro" id="IPR036322">
    <property type="entry name" value="WD40_repeat_dom_sf"/>
</dbReference>
<keyword evidence="9" id="KW-0906">Nuclear pore complex</keyword>
<feature type="region of interest" description="Disordered" evidence="12">
    <location>
        <begin position="481"/>
        <end position="508"/>
    </location>
</feature>
<evidence type="ECO:0000256" key="3">
    <source>
        <dbReference type="ARBA" id="ARBA00022448"/>
    </source>
</evidence>
<evidence type="ECO:0000256" key="1">
    <source>
        <dbReference type="ARBA" id="ARBA00004567"/>
    </source>
</evidence>
<keyword evidence="8" id="KW-0811">Translocation</keyword>
<dbReference type="GO" id="GO:1904263">
    <property type="term" value="P:positive regulation of TORC1 signaling"/>
    <property type="evidence" value="ECO:0007669"/>
    <property type="project" value="TreeGrafter"/>
</dbReference>
<evidence type="ECO:0008006" key="15">
    <source>
        <dbReference type="Google" id="ProtNLM"/>
    </source>
</evidence>
<keyword evidence="5" id="KW-0677">Repeat</keyword>
<keyword evidence="3" id="KW-0813">Transport</keyword>
<feature type="repeat" description="WD" evidence="11">
    <location>
        <begin position="443"/>
        <end position="475"/>
    </location>
</feature>
<dbReference type="GO" id="GO:0031080">
    <property type="term" value="C:nuclear pore outer ring"/>
    <property type="evidence" value="ECO:0007669"/>
    <property type="project" value="TreeGrafter"/>
</dbReference>
<gene>
    <name evidence="13" type="ORF">AGABI1DRAFT_78534</name>
</gene>
<dbReference type="GO" id="GO:0051028">
    <property type="term" value="P:mRNA transport"/>
    <property type="evidence" value="ECO:0007669"/>
    <property type="project" value="UniProtKB-KW"/>
</dbReference>
<dbReference type="InParanoid" id="K5X009"/>
<dbReference type="SUPFAM" id="SSF50978">
    <property type="entry name" value="WD40 repeat-like"/>
    <property type="match status" value="1"/>
</dbReference>
<dbReference type="GO" id="GO:0034198">
    <property type="term" value="P:cellular response to amino acid starvation"/>
    <property type="evidence" value="ECO:0007669"/>
    <property type="project" value="TreeGrafter"/>
</dbReference>
<dbReference type="InterPro" id="IPR015943">
    <property type="entry name" value="WD40/YVTN_repeat-like_dom_sf"/>
</dbReference>
<dbReference type="GO" id="GO:0015031">
    <property type="term" value="P:protein transport"/>
    <property type="evidence" value="ECO:0007669"/>
    <property type="project" value="UniProtKB-KW"/>
</dbReference>
<keyword evidence="6" id="KW-0509">mRNA transport</keyword>
<evidence type="ECO:0000256" key="7">
    <source>
        <dbReference type="ARBA" id="ARBA00022927"/>
    </source>
</evidence>
<feature type="compositionally biased region" description="Low complexity" evidence="12">
    <location>
        <begin position="340"/>
        <end position="354"/>
    </location>
</feature>
<evidence type="ECO:0000256" key="11">
    <source>
        <dbReference type="PROSITE-ProRule" id="PRU00221"/>
    </source>
</evidence>
<evidence type="ECO:0000256" key="5">
    <source>
        <dbReference type="ARBA" id="ARBA00022737"/>
    </source>
</evidence>
<comment type="similarity">
    <text evidence="2">Belongs to the WD repeat SEC13 family.</text>
</comment>
<keyword evidence="4 11" id="KW-0853">WD repeat</keyword>
<dbReference type="GO" id="GO:0035859">
    <property type="term" value="C:Seh1-associated complex"/>
    <property type="evidence" value="ECO:0007669"/>
    <property type="project" value="TreeGrafter"/>
</dbReference>
<dbReference type="OMA" id="WFRLWAE"/>
<dbReference type="eggNOG" id="KOG2445">
    <property type="taxonomic scope" value="Eukaryota"/>
</dbReference>
<dbReference type="GeneID" id="18831512"/>
<keyword evidence="10" id="KW-0539">Nucleus</keyword>
<dbReference type="PANTHER" id="PTHR11024:SF3">
    <property type="entry name" value="NUCLEOPORIN SEH1"/>
    <property type="match status" value="1"/>
</dbReference>
<protein>
    <recommendedName>
        <fullName evidence="15">Anaphase-promoting complex subunit 4 WD40 domain-containing protein</fullName>
    </recommendedName>
</protein>
<dbReference type="PROSITE" id="PS50082">
    <property type="entry name" value="WD_REPEATS_2"/>
    <property type="match status" value="4"/>
</dbReference>
<evidence type="ECO:0000256" key="10">
    <source>
        <dbReference type="ARBA" id="ARBA00023242"/>
    </source>
</evidence>
<evidence type="ECO:0000256" key="4">
    <source>
        <dbReference type="ARBA" id="ARBA00022574"/>
    </source>
</evidence>
<dbReference type="SMART" id="SM00320">
    <property type="entry name" value="WD40"/>
    <property type="match status" value="5"/>
</dbReference>
<dbReference type="RefSeq" id="XP_007332898.1">
    <property type="nucleotide sequence ID" value="XM_007332836.1"/>
</dbReference>